<dbReference type="EMBL" id="GBXM01042569">
    <property type="protein sequence ID" value="JAH66008.1"/>
    <property type="molecule type" value="Transcribed_RNA"/>
</dbReference>
<organism evidence="1">
    <name type="scientific">Anguilla anguilla</name>
    <name type="common">European freshwater eel</name>
    <name type="synonym">Muraena anguilla</name>
    <dbReference type="NCBI Taxonomy" id="7936"/>
    <lineage>
        <taxon>Eukaryota</taxon>
        <taxon>Metazoa</taxon>
        <taxon>Chordata</taxon>
        <taxon>Craniata</taxon>
        <taxon>Vertebrata</taxon>
        <taxon>Euteleostomi</taxon>
        <taxon>Actinopterygii</taxon>
        <taxon>Neopterygii</taxon>
        <taxon>Teleostei</taxon>
        <taxon>Anguilliformes</taxon>
        <taxon>Anguillidae</taxon>
        <taxon>Anguilla</taxon>
    </lineage>
</organism>
<evidence type="ECO:0000313" key="1">
    <source>
        <dbReference type="EMBL" id="JAH66008.1"/>
    </source>
</evidence>
<name>A0A0E9UM06_ANGAN</name>
<accession>A0A0E9UM06</accession>
<protein>
    <submittedName>
        <fullName evidence="1">Uncharacterized protein</fullName>
    </submittedName>
</protein>
<reference evidence="1" key="1">
    <citation type="submission" date="2014-11" db="EMBL/GenBank/DDBJ databases">
        <authorList>
            <person name="Amaro Gonzalez C."/>
        </authorList>
    </citation>
    <scope>NUCLEOTIDE SEQUENCE</scope>
</reference>
<dbReference type="AlphaFoldDB" id="A0A0E9UM06"/>
<sequence>MTCEMKHLQHNPAADRIVSLPRGSVYCTDRSLISGALELDKISVWRRLEK</sequence>
<reference evidence="1" key="2">
    <citation type="journal article" date="2015" name="Fish Shellfish Immunol.">
        <title>Early steps in the European eel (Anguilla anguilla)-Vibrio vulnificus interaction in the gills: Role of the RtxA13 toxin.</title>
        <authorList>
            <person name="Callol A."/>
            <person name="Pajuelo D."/>
            <person name="Ebbesson L."/>
            <person name="Teles M."/>
            <person name="MacKenzie S."/>
            <person name="Amaro C."/>
        </authorList>
    </citation>
    <scope>NUCLEOTIDE SEQUENCE</scope>
</reference>
<proteinExistence type="predicted"/>